<keyword evidence="2" id="KW-0067">ATP-binding</keyword>
<dbReference type="GO" id="GO:0005524">
    <property type="term" value="F:ATP binding"/>
    <property type="evidence" value="ECO:0007669"/>
    <property type="project" value="UniProtKB-KW"/>
</dbReference>
<gene>
    <name evidence="5" type="ORF">HMPREF9997_00490</name>
</gene>
<evidence type="ECO:0000256" key="1">
    <source>
        <dbReference type="ARBA" id="ARBA00022741"/>
    </source>
</evidence>
<dbReference type="InterPro" id="IPR055227">
    <property type="entry name" value="HRQ1_WHD"/>
</dbReference>
<sequence length="697" mass="76680">MNRFFGEEIASLITERHQGTCTHMVTLPARPARYAEWPEWAVVRDVDKLYEHQAEAAQRAWNGEHVVLATGTSSGKSLAYQLPVITTLLNDPTACALYITPTKALGSDQLTSIRHDVQAAPYDGDTPIDARRHIRDAARWVFTNPDMLHTILLNHKQWQRLFRHLKYVVVDECHAYRGVFGAHVALVLRRLRRIAAHYGSHPTFFFASATSADPAAHASRLLGLPVTAVTDDASPAGARTIMLWQPDKSAVADAAGFMATSIAEGARTLGFVRSRRQAEIVALRCAEELAMMGRPDLAHRVASYRSGYLAEDRRKLERMLDSGELLGVASTNALELGIDVGGLDTVIISGYPGTVASFWQQAGRAGRRGQGALAAFIARDDPLDTYLVHHPEALLDRPLEQHVFDPTNPFVLRTHMLAAAVEIPLTAEDIAEFHAEKVVEELVAEKLMRHRKRWYAMEAPATLRGGSEVAIVDSTDGRLLGTIDRARAMTQTHPGAVYLHQGESFVIDSLDDDLALAHPEEPEWTTYARTTKNIRILDEVSDWISNVDVEVTEQVIGYTRDSEIIPLDMPPQVLKTRAVVFTAHGSPGALHAAEHAAIGLLPLFATCDRWDLGGLSTVYEGMPTIFIYDGQGGAGFVDCGFRRFKEWMTATYETIRLCECESGCPSCVQSPKCGNGNEPLDKAGALELLADVIKRLG</sequence>
<reference evidence="5 6" key="1">
    <citation type="submission" date="2012-05" db="EMBL/GenBank/DDBJ databases">
        <authorList>
            <person name="Weinstock G."/>
            <person name="Sodergren E."/>
            <person name="Lobos E.A."/>
            <person name="Fulton L."/>
            <person name="Fulton R."/>
            <person name="Courtney L."/>
            <person name="Fronick C."/>
            <person name="O'Laughlin M."/>
            <person name="Godfrey J."/>
            <person name="Wilson R.M."/>
            <person name="Miner T."/>
            <person name="Farmer C."/>
            <person name="Delehaunty K."/>
            <person name="Cordes M."/>
            <person name="Minx P."/>
            <person name="Tomlinson C."/>
            <person name="Chen J."/>
            <person name="Wollam A."/>
            <person name="Pepin K.H."/>
            <person name="Bhonagiri V."/>
            <person name="Zhang X."/>
            <person name="Suruliraj S."/>
            <person name="Warren W."/>
            <person name="Mitreva M."/>
            <person name="Mardis E.R."/>
            <person name="Wilson R.K."/>
        </authorList>
    </citation>
    <scope>NUCLEOTIDE SEQUENCE [LARGE SCALE GENOMIC DNA]</scope>
    <source>
        <strain evidence="5 6">F0235</strain>
    </source>
</reference>
<accession>L1MKP6</accession>
<dbReference type="PATRIC" id="fig|1035195.3.peg.445"/>
<dbReference type="PROSITE" id="PS51194">
    <property type="entry name" value="HELICASE_CTER"/>
    <property type="match status" value="1"/>
</dbReference>
<dbReference type="STRING" id="1035195.HMPREF9997_00490"/>
<dbReference type="InterPro" id="IPR011545">
    <property type="entry name" value="DEAD/DEAH_box_helicase_dom"/>
</dbReference>
<dbReference type="Proteomes" id="UP000010445">
    <property type="component" value="Unassembled WGS sequence"/>
</dbReference>
<dbReference type="PROSITE" id="PS51192">
    <property type="entry name" value="HELICASE_ATP_BIND_1"/>
    <property type="match status" value="1"/>
</dbReference>
<dbReference type="PANTHER" id="PTHR47957">
    <property type="entry name" value="ATP-DEPENDENT HELICASE HRQ1"/>
    <property type="match status" value="1"/>
</dbReference>
<dbReference type="Pfam" id="PF00271">
    <property type="entry name" value="Helicase_C"/>
    <property type="match status" value="1"/>
</dbReference>
<dbReference type="RefSeq" id="WP_006062741.1">
    <property type="nucleotide sequence ID" value="NZ_KB290827.1"/>
</dbReference>
<dbReference type="AlphaFoldDB" id="L1MKP6"/>
<dbReference type="GO" id="GO:0036297">
    <property type="term" value="P:interstrand cross-link repair"/>
    <property type="evidence" value="ECO:0007669"/>
    <property type="project" value="TreeGrafter"/>
</dbReference>
<dbReference type="InterPro" id="IPR001650">
    <property type="entry name" value="Helicase_C-like"/>
</dbReference>
<evidence type="ECO:0000313" key="6">
    <source>
        <dbReference type="Proteomes" id="UP000010445"/>
    </source>
</evidence>
<dbReference type="CDD" id="cd17923">
    <property type="entry name" value="DEXHc_Hrq1-like"/>
    <property type="match status" value="1"/>
</dbReference>
<dbReference type="InterPro" id="IPR018973">
    <property type="entry name" value="MZB"/>
</dbReference>
<evidence type="ECO:0000256" key="2">
    <source>
        <dbReference type="ARBA" id="ARBA00022840"/>
    </source>
</evidence>
<feature type="domain" description="Helicase C-terminal" evidence="4">
    <location>
        <begin position="237"/>
        <end position="410"/>
    </location>
</feature>
<keyword evidence="5" id="KW-0378">Hydrolase</keyword>
<keyword evidence="6" id="KW-1185">Reference proteome</keyword>
<evidence type="ECO:0000313" key="5">
    <source>
        <dbReference type="EMBL" id="EKX91828.1"/>
    </source>
</evidence>
<protein>
    <submittedName>
        <fullName evidence="5">Putative DEAH-box helicase</fullName>
    </submittedName>
</protein>
<dbReference type="eggNOG" id="COG1205">
    <property type="taxonomic scope" value="Bacteria"/>
</dbReference>
<dbReference type="CDD" id="cd18797">
    <property type="entry name" value="SF2_C_Hrq"/>
    <property type="match status" value="1"/>
</dbReference>
<keyword evidence="5" id="KW-0347">Helicase</keyword>
<dbReference type="HOGENOM" id="CLU_000809_3_2_11"/>
<dbReference type="GO" id="GO:0003676">
    <property type="term" value="F:nucleic acid binding"/>
    <property type="evidence" value="ECO:0007669"/>
    <property type="project" value="InterPro"/>
</dbReference>
<organism evidence="5 6">
    <name type="scientific">Corynebacterium durum F0235</name>
    <dbReference type="NCBI Taxonomy" id="1035195"/>
    <lineage>
        <taxon>Bacteria</taxon>
        <taxon>Bacillati</taxon>
        <taxon>Actinomycetota</taxon>
        <taxon>Actinomycetes</taxon>
        <taxon>Mycobacteriales</taxon>
        <taxon>Corynebacteriaceae</taxon>
        <taxon>Corynebacterium</taxon>
    </lineage>
</organism>
<comment type="caution">
    <text evidence="5">The sequence shown here is derived from an EMBL/GenBank/DDBJ whole genome shotgun (WGS) entry which is preliminary data.</text>
</comment>
<name>L1MKP6_9CORY</name>
<dbReference type="InterPro" id="IPR014001">
    <property type="entry name" value="Helicase_ATP-bd"/>
</dbReference>
<dbReference type="SMART" id="SM00490">
    <property type="entry name" value="HELICc"/>
    <property type="match status" value="1"/>
</dbReference>
<dbReference type="GO" id="GO:0043138">
    <property type="term" value="F:3'-5' DNA helicase activity"/>
    <property type="evidence" value="ECO:0007669"/>
    <property type="project" value="TreeGrafter"/>
</dbReference>
<dbReference type="SMART" id="SM00487">
    <property type="entry name" value="DEXDc"/>
    <property type="match status" value="1"/>
</dbReference>
<feature type="domain" description="Helicase ATP-binding" evidence="3">
    <location>
        <begin position="57"/>
        <end position="229"/>
    </location>
</feature>
<dbReference type="SUPFAM" id="SSF52540">
    <property type="entry name" value="P-loop containing nucleoside triphosphate hydrolases"/>
    <property type="match status" value="1"/>
</dbReference>
<dbReference type="InterPro" id="IPR027417">
    <property type="entry name" value="P-loop_NTPase"/>
</dbReference>
<dbReference type="NCBIfam" id="TIGR03817">
    <property type="entry name" value="DECH_helic"/>
    <property type="match status" value="1"/>
</dbReference>
<evidence type="ECO:0000259" key="3">
    <source>
        <dbReference type="PROSITE" id="PS51192"/>
    </source>
</evidence>
<dbReference type="OrthoDB" id="143059at2"/>
<dbReference type="Pfam" id="PF09369">
    <property type="entry name" value="MZB"/>
    <property type="match status" value="1"/>
</dbReference>
<evidence type="ECO:0000259" key="4">
    <source>
        <dbReference type="PROSITE" id="PS51194"/>
    </source>
</evidence>
<keyword evidence="1" id="KW-0547">Nucleotide-binding</keyword>
<proteinExistence type="predicted"/>
<dbReference type="EMBL" id="AMEM01000009">
    <property type="protein sequence ID" value="EKX91828.1"/>
    <property type="molecule type" value="Genomic_DNA"/>
</dbReference>
<dbReference type="GO" id="GO:0006289">
    <property type="term" value="P:nucleotide-excision repair"/>
    <property type="evidence" value="ECO:0007669"/>
    <property type="project" value="TreeGrafter"/>
</dbReference>
<dbReference type="Pfam" id="PF22982">
    <property type="entry name" value="WHD_HRQ1"/>
    <property type="match status" value="1"/>
</dbReference>
<dbReference type="Pfam" id="PF00270">
    <property type="entry name" value="DEAD"/>
    <property type="match status" value="1"/>
</dbReference>
<dbReference type="PANTHER" id="PTHR47957:SF3">
    <property type="entry name" value="ATP-DEPENDENT HELICASE HRQ1"/>
    <property type="match status" value="1"/>
</dbReference>
<dbReference type="Gene3D" id="3.40.50.300">
    <property type="entry name" value="P-loop containing nucleotide triphosphate hydrolases"/>
    <property type="match status" value="2"/>
</dbReference>
<dbReference type="InterPro" id="IPR022307">
    <property type="entry name" value="Helicase_put_actinobac"/>
</dbReference>